<dbReference type="Gene3D" id="2.40.30.30">
    <property type="entry name" value="Riboflavin kinase-like"/>
    <property type="match status" value="1"/>
</dbReference>
<evidence type="ECO:0000313" key="10">
    <source>
        <dbReference type="WBParaSite" id="PgR038X_g038_t02"/>
    </source>
</evidence>
<proteinExistence type="predicted"/>
<evidence type="ECO:0000256" key="1">
    <source>
        <dbReference type="ARBA" id="ARBA00005201"/>
    </source>
</evidence>
<accession>A0A915BFU6</accession>
<dbReference type="PANTHER" id="PTHR22749:SF6">
    <property type="entry name" value="RIBOFLAVIN KINASE"/>
    <property type="match status" value="1"/>
</dbReference>
<evidence type="ECO:0000256" key="4">
    <source>
        <dbReference type="ARBA" id="ARBA00022643"/>
    </source>
</evidence>
<keyword evidence="4" id="KW-0288">FMN</keyword>
<name>A0A915BFU6_PARUN</name>
<protein>
    <recommendedName>
        <fullName evidence="2">riboflavin kinase</fullName>
        <ecNumber evidence="2">2.7.1.26</ecNumber>
    </recommendedName>
</protein>
<keyword evidence="9" id="KW-1185">Reference proteome</keyword>
<keyword evidence="6" id="KW-0547">Nucleotide-binding</keyword>
<dbReference type="GO" id="GO:0009398">
    <property type="term" value="P:FMN biosynthetic process"/>
    <property type="evidence" value="ECO:0007669"/>
    <property type="project" value="TreeGrafter"/>
</dbReference>
<keyword evidence="5" id="KW-0808">Transferase</keyword>
<dbReference type="GO" id="GO:0008531">
    <property type="term" value="F:riboflavin kinase activity"/>
    <property type="evidence" value="ECO:0007669"/>
    <property type="project" value="UniProtKB-EC"/>
</dbReference>
<comment type="pathway">
    <text evidence="1">Cofactor biosynthesis; FMN biosynthesis; FMN from riboflavin (ATP route): step 1/1.</text>
</comment>
<dbReference type="InterPro" id="IPR023468">
    <property type="entry name" value="Riboflavin_kinase"/>
</dbReference>
<dbReference type="AlphaFoldDB" id="A0A915BFU6"/>
<evidence type="ECO:0000313" key="9">
    <source>
        <dbReference type="Proteomes" id="UP000887569"/>
    </source>
</evidence>
<evidence type="ECO:0000256" key="7">
    <source>
        <dbReference type="ARBA" id="ARBA00022840"/>
    </source>
</evidence>
<evidence type="ECO:0000256" key="2">
    <source>
        <dbReference type="ARBA" id="ARBA00012105"/>
    </source>
</evidence>
<keyword evidence="7" id="KW-0067">ATP-binding</keyword>
<organism evidence="9 10">
    <name type="scientific">Parascaris univalens</name>
    <name type="common">Nematode worm</name>
    <dbReference type="NCBI Taxonomy" id="6257"/>
    <lineage>
        <taxon>Eukaryota</taxon>
        <taxon>Metazoa</taxon>
        <taxon>Ecdysozoa</taxon>
        <taxon>Nematoda</taxon>
        <taxon>Chromadorea</taxon>
        <taxon>Rhabditida</taxon>
        <taxon>Spirurina</taxon>
        <taxon>Ascaridomorpha</taxon>
        <taxon>Ascaridoidea</taxon>
        <taxon>Ascarididae</taxon>
        <taxon>Parascaris</taxon>
    </lineage>
</organism>
<dbReference type="GO" id="GO:0005739">
    <property type="term" value="C:mitochondrion"/>
    <property type="evidence" value="ECO:0007669"/>
    <property type="project" value="TreeGrafter"/>
</dbReference>
<sequence>MPEENDRNVVDHGAYGTQHLPPLRSCISDEVAPMDRFPYYFSGRVVAGFGRGGKQLGCPTANLDERAIARLPSDFPCGVFYGLAQVDGGKLYGMVMSVGWNPHFKNEKKTIEVHILHSFPEDFYGSNLRAVALGYLRSMTAFDSLDNLKEAIKNDISVAQSHLSSFKIEDFEHTDHFNVDGVVTS</sequence>
<dbReference type="SMART" id="SM00904">
    <property type="entry name" value="Flavokinase"/>
    <property type="match status" value="1"/>
</dbReference>
<dbReference type="GO" id="GO:0005524">
    <property type="term" value="F:ATP binding"/>
    <property type="evidence" value="ECO:0007669"/>
    <property type="project" value="UniProtKB-KW"/>
</dbReference>
<dbReference type="EC" id="2.7.1.26" evidence="2"/>
<feature type="domain" description="Riboflavin kinase" evidence="8">
    <location>
        <begin position="34"/>
        <end position="164"/>
    </location>
</feature>
<dbReference type="Proteomes" id="UP000887569">
    <property type="component" value="Unplaced"/>
</dbReference>
<keyword evidence="3" id="KW-0285">Flavoprotein</keyword>
<dbReference type="PANTHER" id="PTHR22749">
    <property type="entry name" value="RIBOFLAVIN KINASE/FMN ADENYLYLTRANSFERASE"/>
    <property type="match status" value="1"/>
</dbReference>
<evidence type="ECO:0000256" key="3">
    <source>
        <dbReference type="ARBA" id="ARBA00022630"/>
    </source>
</evidence>
<evidence type="ECO:0000256" key="6">
    <source>
        <dbReference type="ARBA" id="ARBA00022741"/>
    </source>
</evidence>
<reference evidence="10" key="1">
    <citation type="submission" date="2022-11" db="UniProtKB">
        <authorList>
            <consortium name="WormBaseParasite"/>
        </authorList>
    </citation>
    <scope>IDENTIFICATION</scope>
</reference>
<evidence type="ECO:0000259" key="8">
    <source>
        <dbReference type="SMART" id="SM00904"/>
    </source>
</evidence>
<evidence type="ECO:0000256" key="5">
    <source>
        <dbReference type="ARBA" id="ARBA00022679"/>
    </source>
</evidence>
<dbReference type="WBParaSite" id="PgR038X_g038_t02">
    <property type="protein sequence ID" value="PgR038X_g038_t02"/>
    <property type="gene ID" value="PgR038X_g038"/>
</dbReference>
<dbReference type="SUPFAM" id="SSF82114">
    <property type="entry name" value="Riboflavin kinase-like"/>
    <property type="match status" value="1"/>
</dbReference>
<dbReference type="Pfam" id="PF01687">
    <property type="entry name" value="Flavokinase"/>
    <property type="match status" value="1"/>
</dbReference>
<dbReference type="InterPro" id="IPR015865">
    <property type="entry name" value="Riboflavin_kinase_bac/euk"/>
</dbReference>
<dbReference type="GO" id="GO:0009231">
    <property type="term" value="P:riboflavin biosynthetic process"/>
    <property type="evidence" value="ECO:0007669"/>
    <property type="project" value="InterPro"/>
</dbReference>
<dbReference type="InterPro" id="IPR023465">
    <property type="entry name" value="Riboflavin_kinase_dom_sf"/>
</dbReference>